<sequence length="94" mass="10000">MGRSRIKTTAAFVTVSAAGYGATAYGAFIFGQLLQSIEDMGDRAISDVVFGSNYTIEILLCMMAVSAVSACIALWLFVAVQREPESPLGTKGRE</sequence>
<keyword evidence="1" id="KW-1133">Transmembrane helix</keyword>
<evidence type="ECO:0000256" key="1">
    <source>
        <dbReference type="SAM" id="Phobius"/>
    </source>
</evidence>
<dbReference type="RefSeq" id="WP_268882993.1">
    <property type="nucleotide sequence ID" value="NZ_CP114029.1"/>
</dbReference>
<proteinExistence type="predicted"/>
<keyword evidence="3" id="KW-1185">Reference proteome</keyword>
<evidence type="ECO:0000313" key="2">
    <source>
        <dbReference type="EMBL" id="WAP70499.1"/>
    </source>
</evidence>
<protein>
    <submittedName>
        <fullName evidence="2">Uncharacterized protein</fullName>
    </submittedName>
</protein>
<accession>A0ABY7C341</accession>
<keyword evidence="1" id="KW-0812">Transmembrane</keyword>
<evidence type="ECO:0000313" key="3">
    <source>
        <dbReference type="Proteomes" id="UP001164020"/>
    </source>
</evidence>
<organism evidence="2 3">
    <name type="scientific">Jiella pelagia</name>
    <dbReference type="NCBI Taxonomy" id="2986949"/>
    <lineage>
        <taxon>Bacteria</taxon>
        <taxon>Pseudomonadati</taxon>
        <taxon>Pseudomonadota</taxon>
        <taxon>Alphaproteobacteria</taxon>
        <taxon>Hyphomicrobiales</taxon>
        <taxon>Aurantimonadaceae</taxon>
        <taxon>Jiella</taxon>
    </lineage>
</organism>
<name>A0ABY7C341_9HYPH</name>
<dbReference type="Proteomes" id="UP001164020">
    <property type="component" value="Chromosome"/>
</dbReference>
<reference evidence="2" key="1">
    <citation type="submission" date="2022-12" db="EMBL/GenBank/DDBJ databases">
        <title>Jiella pelagia sp. nov., isolated from phosphonate enriched culture of Northwest Pacific surface seawater.</title>
        <authorList>
            <person name="Shin D.Y."/>
            <person name="Hwang C.Y."/>
        </authorList>
    </citation>
    <scope>NUCLEOTIDE SEQUENCE</scope>
    <source>
        <strain evidence="2">HL-NP1</strain>
    </source>
</reference>
<dbReference type="EMBL" id="CP114029">
    <property type="protein sequence ID" value="WAP70499.1"/>
    <property type="molecule type" value="Genomic_DNA"/>
</dbReference>
<feature type="transmembrane region" description="Helical" evidence="1">
    <location>
        <begin position="54"/>
        <end position="78"/>
    </location>
</feature>
<gene>
    <name evidence="2" type="ORF">OH818_10900</name>
</gene>
<feature type="transmembrane region" description="Helical" evidence="1">
    <location>
        <begin position="12"/>
        <end position="34"/>
    </location>
</feature>
<keyword evidence="1" id="KW-0472">Membrane</keyword>